<feature type="transmembrane region" description="Helical" evidence="1">
    <location>
        <begin position="62"/>
        <end position="81"/>
    </location>
</feature>
<comment type="caution">
    <text evidence="2">The sequence shown here is derived from an EMBL/GenBank/DDBJ whole genome shotgun (WGS) entry which is preliminary data.</text>
</comment>
<dbReference type="EMBL" id="AMZH03002322">
    <property type="protein sequence ID" value="RRT75979.1"/>
    <property type="molecule type" value="Genomic_DNA"/>
</dbReference>
<protein>
    <submittedName>
        <fullName evidence="2">Uncharacterized protein</fullName>
    </submittedName>
</protein>
<sequence length="238" mass="27736">MKPTAILHRQGHMDSNLVVHKIISAPDVNKDGDQLLLQKSSHFHHLRVYVASKCMHRNINRLLFFICDLFLMLLDLLLYIFKGFNQYEVALFATIIAAPRLQFVRVGVLLGKKDLNITDLEMYTMALEEVIDAKLKVLENHMEEKMQSLFAEFNIGRLLSRRKSQHGETSYQKDDPQECGHITSDLNNPRMNVDFPRWEEGDPIGWISCIERYFRFYRTVDTTWVEIATIHLKGDAIQ</sequence>
<keyword evidence="1" id="KW-1133">Transmembrane helix</keyword>
<evidence type="ECO:0000313" key="2">
    <source>
        <dbReference type="EMBL" id="RRT75979.1"/>
    </source>
</evidence>
<evidence type="ECO:0000313" key="3">
    <source>
        <dbReference type="Proteomes" id="UP000287651"/>
    </source>
</evidence>
<evidence type="ECO:0000256" key="1">
    <source>
        <dbReference type="SAM" id="Phobius"/>
    </source>
</evidence>
<keyword evidence="1" id="KW-0472">Membrane</keyword>
<name>A0A427AI93_ENSVE</name>
<proteinExistence type="predicted"/>
<dbReference type="AlphaFoldDB" id="A0A427AI93"/>
<keyword evidence="1" id="KW-0812">Transmembrane</keyword>
<organism evidence="2 3">
    <name type="scientific">Ensete ventricosum</name>
    <name type="common">Abyssinian banana</name>
    <name type="synonym">Musa ensete</name>
    <dbReference type="NCBI Taxonomy" id="4639"/>
    <lineage>
        <taxon>Eukaryota</taxon>
        <taxon>Viridiplantae</taxon>
        <taxon>Streptophyta</taxon>
        <taxon>Embryophyta</taxon>
        <taxon>Tracheophyta</taxon>
        <taxon>Spermatophyta</taxon>
        <taxon>Magnoliopsida</taxon>
        <taxon>Liliopsida</taxon>
        <taxon>Zingiberales</taxon>
        <taxon>Musaceae</taxon>
        <taxon>Ensete</taxon>
    </lineage>
</organism>
<gene>
    <name evidence="2" type="ORF">B296_00007409</name>
</gene>
<reference evidence="2 3" key="1">
    <citation type="journal article" date="2014" name="Agronomy (Basel)">
        <title>A Draft Genome Sequence for Ensete ventricosum, the Drought-Tolerant Tree Against Hunger.</title>
        <authorList>
            <person name="Harrison J."/>
            <person name="Moore K.A."/>
            <person name="Paszkiewicz K."/>
            <person name="Jones T."/>
            <person name="Grant M."/>
            <person name="Ambacheew D."/>
            <person name="Muzemil S."/>
            <person name="Studholme D.J."/>
        </authorList>
    </citation>
    <scope>NUCLEOTIDE SEQUENCE [LARGE SCALE GENOMIC DNA]</scope>
</reference>
<accession>A0A427AI93</accession>
<dbReference type="Proteomes" id="UP000287651">
    <property type="component" value="Unassembled WGS sequence"/>
</dbReference>